<reference evidence="1" key="1">
    <citation type="submission" date="2025-08" db="UniProtKB">
        <authorList>
            <consortium name="Ensembl"/>
        </authorList>
    </citation>
    <scope>IDENTIFICATION</scope>
</reference>
<dbReference type="Gene3D" id="3.10.110.10">
    <property type="entry name" value="Ubiquitin Conjugating Enzyme"/>
    <property type="match status" value="1"/>
</dbReference>
<dbReference type="InterPro" id="IPR016135">
    <property type="entry name" value="UBQ-conjugating_enzyme/RWD"/>
</dbReference>
<protein>
    <submittedName>
        <fullName evidence="1">Uncharacterized protein</fullName>
    </submittedName>
</protein>
<dbReference type="Proteomes" id="UP000694414">
    <property type="component" value="Unplaced"/>
</dbReference>
<reference evidence="1" key="2">
    <citation type="submission" date="2025-09" db="UniProtKB">
        <authorList>
            <consortium name="Ensembl"/>
        </authorList>
    </citation>
    <scope>IDENTIFICATION</scope>
</reference>
<evidence type="ECO:0000313" key="1">
    <source>
        <dbReference type="Ensembl" id="ENSPSMP00000012490.1"/>
    </source>
</evidence>
<evidence type="ECO:0000313" key="2">
    <source>
        <dbReference type="Proteomes" id="UP000694414"/>
    </source>
</evidence>
<keyword evidence="2" id="KW-1185">Reference proteome</keyword>
<dbReference type="AlphaFoldDB" id="A0A8C8Z8T0"/>
<dbReference type="SUPFAM" id="SSF54495">
    <property type="entry name" value="UBC-like"/>
    <property type="match status" value="1"/>
</dbReference>
<dbReference type="Ensembl" id="ENSPSMT00000014559.1">
    <property type="protein sequence ID" value="ENSPSMP00000012490.1"/>
    <property type="gene ID" value="ENSPSMG00000009004.1"/>
</dbReference>
<proteinExistence type="predicted"/>
<sequence length="57" mass="6490">MTLSMIIGGMVDAQSIPVLAKWQNSYSIKVVLQEQRCLMMSKENMKLLQLPEGQTYN</sequence>
<organism evidence="1 2">
    <name type="scientific">Prolemur simus</name>
    <name type="common">Greater bamboo lemur</name>
    <name type="synonym">Hapalemur simus</name>
    <dbReference type="NCBI Taxonomy" id="1328070"/>
    <lineage>
        <taxon>Eukaryota</taxon>
        <taxon>Metazoa</taxon>
        <taxon>Chordata</taxon>
        <taxon>Craniata</taxon>
        <taxon>Vertebrata</taxon>
        <taxon>Euteleostomi</taxon>
        <taxon>Mammalia</taxon>
        <taxon>Eutheria</taxon>
        <taxon>Euarchontoglires</taxon>
        <taxon>Primates</taxon>
        <taxon>Strepsirrhini</taxon>
        <taxon>Lemuriformes</taxon>
        <taxon>Lemuridae</taxon>
        <taxon>Prolemur</taxon>
    </lineage>
</organism>
<dbReference type="GeneTree" id="ENSGT00940000171248"/>
<name>A0A8C8Z8T0_PROSS</name>
<accession>A0A8C8Z8T0</accession>